<dbReference type="EMBL" id="CP035464">
    <property type="protein sequence ID" value="QAY33410.1"/>
    <property type="molecule type" value="Genomic_DNA"/>
</dbReference>
<sequence length="431" mass="48456">MTTLTRDGYRPRIVDKRLDVLLHSFGAVEIIGPKWCGKTWTALAHANSADRLDDTATIAAAQTDPTLVLSGEEPHLIDEWQEVPETWDAVRRQVDDNANRRGQFLLTGSSMPKEHDAERIHHSGTGRIARLRMWPMSLYEMGESTGKVSLAGLFEGKFSTTRRKTEIIDIARWCCRGGWPSNLGLDDEFALETPTEYIRSILDINIPKLHKSPEITWELMKALAMNVAQAPTYETLAKDMAYGDEDRSPSIPTIKAYLEELKRLYLVTNLEGWAPPLRSKARVRTKPKRYFIDPSLAAALIGASPRTMLRDTQTLGDLFETMCMRDLSVYMSAISGTNNRVMYYRDDKGLEVDVILELTDGRWGAFEIKLSDLKANDDTAAKLLAFKQKICGNPRVQVHEPEFLAFLVGRGDIAYRRNDGILVIPIATLGA</sequence>
<proteinExistence type="predicted"/>
<dbReference type="Pfam" id="PF13635">
    <property type="entry name" value="DUF4143"/>
    <property type="match status" value="1"/>
</dbReference>
<feature type="domain" description="AAA" evidence="1">
    <location>
        <begin position="27"/>
        <end position="141"/>
    </location>
</feature>
<reference evidence="3 4" key="1">
    <citation type="submission" date="2019-01" db="EMBL/GenBank/DDBJ databases">
        <title>Complete genome sequence of Bifidobacterium gallinarum CACC 514.</title>
        <authorList>
            <person name="Jung M."/>
        </authorList>
    </citation>
    <scope>NUCLEOTIDE SEQUENCE [LARGE SCALE GENOMIC DNA]</scope>
    <source>
        <strain evidence="3 4">CACC 514</strain>
    </source>
</reference>
<keyword evidence="3" id="KW-0547">Nucleotide-binding</keyword>
<evidence type="ECO:0000259" key="2">
    <source>
        <dbReference type="Pfam" id="PF13635"/>
    </source>
</evidence>
<dbReference type="InterPro" id="IPR041682">
    <property type="entry name" value="AAA_14"/>
</dbReference>
<dbReference type="GO" id="GO:0005524">
    <property type="term" value="F:ATP binding"/>
    <property type="evidence" value="ECO:0007669"/>
    <property type="project" value="UniProtKB-KW"/>
</dbReference>
<dbReference type="PANTHER" id="PTHR43566">
    <property type="entry name" value="CONSERVED PROTEIN"/>
    <property type="match status" value="1"/>
</dbReference>
<evidence type="ECO:0000313" key="4">
    <source>
        <dbReference type="Proteomes" id="UP000293589"/>
    </source>
</evidence>
<organism evidence="3 4">
    <name type="scientific">Bifidobacterium pullorum subsp. gallinarum</name>
    <dbReference type="NCBI Taxonomy" id="78344"/>
    <lineage>
        <taxon>Bacteria</taxon>
        <taxon>Bacillati</taxon>
        <taxon>Actinomycetota</taxon>
        <taxon>Actinomycetes</taxon>
        <taxon>Bifidobacteriales</taxon>
        <taxon>Bifidobacteriaceae</taxon>
        <taxon>Bifidobacterium</taxon>
    </lineage>
</organism>
<dbReference type="AlphaFoldDB" id="A0A4P6DXB4"/>
<dbReference type="Pfam" id="PF13173">
    <property type="entry name" value="AAA_14"/>
    <property type="match status" value="1"/>
</dbReference>
<protein>
    <submittedName>
        <fullName evidence="3">ATP-binding protein</fullName>
    </submittedName>
</protein>
<dbReference type="PANTHER" id="PTHR43566:SF1">
    <property type="entry name" value="AAA+ ATPASE DOMAIN-CONTAINING PROTEIN"/>
    <property type="match status" value="1"/>
</dbReference>
<name>A0A4P6DXB4_9BIFI</name>
<dbReference type="RefSeq" id="WP_129237895.1">
    <property type="nucleotide sequence ID" value="NZ_CP035464.1"/>
</dbReference>
<accession>A0A4P6DXB4</accession>
<gene>
    <name evidence="3" type="ORF">ESN35_08345</name>
</gene>
<keyword evidence="3" id="KW-0067">ATP-binding</keyword>
<evidence type="ECO:0000313" key="3">
    <source>
        <dbReference type="EMBL" id="QAY33410.1"/>
    </source>
</evidence>
<dbReference type="InterPro" id="IPR025420">
    <property type="entry name" value="DUF4143"/>
</dbReference>
<evidence type="ECO:0000259" key="1">
    <source>
        <dbReference type="Pfam" id="PF13173"/>
    </source>
</evidence>
<dbReference type="KEGG" id="bgx:ESN35_08345"/>
<dbReference type="Proteomes" id="UP000293589">
    <property type="component" value="Chromosome"/>
</dbReference>
<feature type="domain" description="DUF4143" evidence="2">
    <location>
        <begin position="213"/>
        <end position="371"/>
    </location>
</feature>